<keyword evidence="1 2" id="KW-0479">Metal-binding</keyword>
<dbReference type="PANTHER" id="PTHR10127:SF814">
    <property type="entry name" value="MEPRIN A SUBUNIT BETA"/>
    <property type="match status" value="1"/>
</dbReference>
<dbReference type="EC" id="3.4.24.-" evidence="2"/>
<dbReference type="PhylomeDB" id="B4JQV4"/>
<dbReference type="AlphaFoldDB" id="B4JQV4"/>
<keyword evidence="1 2" id="KW-0862">Zinc</keyword>
<feature type="domain" description="Peptidase M12A" evidence="3">
    <location>
        <begin position="48"/>
        <end position="249"/>
    </location>
</feature>
<feature type="binding site" evidence="1">
    <location>
        <position position="145"/>
    </location>
    <ligand>
        <name>Zn(2+)</name>
        <dbReference type="ChEBI" id="CHEBI:29105"/>
        <note>catalytic</note>
    </ligand>
</feature>
<evidence type="ECO:0000256" key="2">
    <source>
        <dbReference type="RuleBase" id="RU361183"/>
    </source>
</evidence>
<evidence type="ECO:0000313" key="5">
    <source>
        <dbReference type="Proteomes" id="UP000001070"/>
    </source>
</evidence>
<reference evidence="4 5" key="1">
    <citation type="journal article" date="2007" name="Nature">
        <title>Evolution of genes and genomes on the Drosophila phylogeny.</title>
        <authorList>
            <consortium name="Drosophila 12 Genomes Consortium"/>
            <person name="Clark A.G."/>
            <person name="Eisen M.B."/>
            <person name="Smith D.R."/>
            <person name="Bergman C.M."/>
            <person name="Oliver B."/>
            <person name="Markow T.A."/>
            <person name="Kaufman T.C."/>
            <person name="Kellis M."/>
            <person name="Gelbart W."/>
            <person name="Iyer V.N."/>
            <person name="Pollard D.A."/>
            <person name="Sackton T.B."/>
            <person name="Larracuente A.M."/>
            <person name="Singh N.D."/>
            <person name="Abad J.P."/>
            <person name="Abt D.N."/>
            <person name="Adryan B."/>
            <person name="Aguade M."/>
            <person name="Akashi H."/>
            <person name="Anderson W.W."/>
            <person name="Aquadro C.F."/>
            <person name="Ardell D.H."/>
            <person name="Arguello R."/>
            <person name="Artieri C.G."/>
            <person name="Barbash D.A."/>
            <person name="Barker D."/>
            <person name="Barsanti P."/>
            <person name="Batterham P."/>
            <person name="Batzoglou S."/>
            <person name="Begun D."/>
            <person name="Bhutkar A."/>
            <person name="Blanco E."/>
            <person name="Bosak S.A."/>
            <person name="Bradley R.K."/>
            <person name="Brand A.D."/>
            <person name="Brent M.R."/>
            <person name="Brooks A.N."/>
            <person name="Brown R.H."/>
            <person name="Butlin R.K."/>
            <person name="Caggese C."/>
            <person name="Calvi B.R."/>
            <person name="Bernardo de Carvalho A."/>
            <person name="Caspi A."/>
            <person name="Castrezana S."/>
            <person name="Celniker S.E."/>
            <person name="Chang J.L."/>
            <person name="Chapple C."/>
            <person name="Chatterji S."/>
            <person name="Chinwalla A."/>
            <person name="Civetta A."/>
            <person name="Clifton S.W."/>
            <person name="Comeron J.M."/>
            <person name="Costello J.C."/>
            <person name="Coyne J.A."/>
            <person name="Daub J."/>
            <person name="David R.G."/>
            <person name="Delcher A.L."/>
            <person name="Delehaunty K."/>
            <person name="Do C.B."/>
            <person name="Ebling H."/>
            <person name="Edwards K."/>
            <person name="Eickbush T."/>
            <person name="Evans J.D."/>
            <person name="Filipski A."/>
            <person name="Findeiss S."/>
            <person name="Freyhult E."/>
            <person name="Fulton L."/>
            <person name="Fulton R."/>
            <person name="Garcia A.C."/>
            <person name="Gardiner A."/>
            <person name="Garfield D.A."/>
            <person name="Garvin B.E."/>
            <person name="Gibson G."/>
            <person name="Gilbert D."/>
            <person name="Gnerre S."/>
            <person name="Godfrey J."/>
            <person name="Good R."/>
            <person name="Gotea V."/>
            <person name="Gravely B."/>
            <person name="Greenberg A.J."/>
            <person name="Griffiths-Jones S."/>
            <person name="Gross S."/>
            <person name="Guigo R."/>
            <person name="Gustafson E.A."/>
            <person name="Haerty W."/>
            <person name="Hahn M.W."/>
            <person name="Halligan D.L."/>
            <person name="Halpern A.L."/>
            <person name="Halter G.M."/>
            <person name="Han M.V."/>
            <person name="Heger A."/>
            <person name="Hillier L."/>
            <person name="Hinrichs A.S."/>
            <person name="Holmes I."/>
            <person name="Hoskins R.A."/>
            <person name="Hubisz M.J."/>
            <person name="Hultmark D."/>
            <person name="Huntley M.A."/>
            <person name="Jaffe D.B."/>
            <person name="Jagadeeshan S."/>
            <person name="Jeck W.R."/>
            <person name="Johnson J."/>
            <person name="Jones C.D."/>
            <person name="Jordan W.C."/>
            <person name="Karpen G.H."/>
            <person name="Kataoka E."/>
            <person name="Keightley P.D."/>
            <person name="Kheradpour P."/>
            <person name="Kirkness E.F."/>
            <person name="Koerich L.B."/>
            <person name="Kristiansen K."/>
            <person name="Kudrna D."/>
            <person name="Kulathinal R.J."/>
            <person name="Kumar S."/>
            <person name="Kwok R."/>
            <person name="Lander E."/>
            <person name="Langley C.H."/>
            <person name="Lapoint R."/>
            <person name="Lazzaro B.P."/>
            <person name="Lee S.J."/>
            <person name="Levesque L."/>
            <person name="Li R."/>
            <person name="Lin C.F."/>
            <person name="Lin M.F."/>
            <person name="Lindblad-Toh K."/>
            <person name="Llopart A."/>
            <person name="Long M."/>
            <person name="Low L."/>
            <person name="Lozovsky E."/>
            <person name="Lu J."/>
            <person name="Luo M."/>
            <person name="Machado C.A."/>
            <person name="Makalowski W."/>
            <person name="Marzo M."/>
            <person name="Matsuda M."/>
            <person name="Matzkin L."/>
            <person name="McAllister B."/>
            <person name="McBride C.S."/>
            <person name="McKernan B."/>
            <person name="McKernan K."/>
            <person name="Mendez-Lago M."/>
            <person name="Minx P."/>
            <person name="Mollenhauer M.U."/>
            <person name="Montooth K."/>
            <person name="Mount S.M."/>
            <person name="Mu X."/>
            <person name="Myers E."/>
            <person name="Negre B."/>
            <person name="Newfeld S."/>
            <person name="Nielsen R."/>
            <person name="Noor M.A."/>
            <person name="O'Grady P."/>
            <person name="Pachter L."/>
            <person name="Papaceit M."/>
            <person name="Parisi M.J."/>
            <person name="Parisi M."/>
            <person name="Parts L."/>
            <person name="Pedersen J.S."/>
            <person name="Pesole G."/>
            <person name="Phillippy A.M."/>
            <person name="Ponting C.P."/>
            <person name="Pop M."/>
            <person name="Porcelli D."/>
            <person name="Powell J.R."/>
            <person name="Prohaska S."/>
            <person name="Pruitt K."/>
            <person name="Puig M."/>
            <person name="Quesneville H."/>
            <person name="Ram K.R."/>
            <person name="Rand D."/>
            <person name="Rasmussen M.D."/>
            <person name="Reed L.K."/>
            <person name="Reenan R."/>
            <person name="Reily A."/>
            <person name="Remington K.A."/>
            <person name="Rieger T.T."/>
            <person name="Ritchie M.G."/>
            <person name="Robin C."/>
            <person name="Rogers Y.H."/>
            <person name="Rohde C."/>
            <person name="Rozas J."/>
            <person name="Rubenfield M.J."/>
            <person name="Ruiz A."/>
            <person name="Russo S."/>
            <person name="Salzberg S.L."/>
            <person name="Sanchez-Gracia A."/>
            <person name="Saranga D.J."/>
            <person name="Sato H."/>
            <person name="Schaeffer S.W."/>
            <person name="Schatz M.C."/>
            <person name="Schlenke T."/>
            <person name="Schwartz R."/>
            <person name="Segarra C."/>
            <person name="Singh R.S."/>
            <person name="Sirot L."/>
            <person name="Sirota M."/>
            <person name="Sisneros N.B."/>
            <person name="Smith C.D."/>
            <person name="Smith T.F."/>
            <person name="Spieth J."/>
            <person name="Stage D.E."/>
            <person name="Stark A."/>
            <person name="Stephan W."/>
            <person name="Strausberg R.L."/>
            <person name="Strempel S."/>
            <person name="Sturgill D."/>
            <person name="Sutton G."/>
            <person name="Sutton G.G."/>
            <person name="Tao W."/>
            <person name="Teichmann S."/>
            <person name="Tobari Y.N."/>
            <person name="Tomimura Y."/>
            <person name="Tsolas J.M."/>
            <person name="Valente V.L."/>
            <person name="Venter E."/>
            <person name="Venter J.C."/>
            <person name="Vicario S."/>
            <person name="Vieira F.G."/>
            <person name="Vilella A.J."/>
            <person name="Villasante A."/>
            <person name="Walenz B."/>
            <person name="Wang J."/>
            <person name="Wasserman M."/>
            <person name="Watts T."/>
            <person name="Wilson D."/>
            <person name="Wilson R.K."/>
            <person name="Wing R.A."/>
            <person name="Wolfner M.F."/>
            <person name="Wong A."/>
            <person name="Wong G.K."/>
            <person name="Wu C.I."/>
            <person name="Wu G."/>
            <person name="Yamamoto D."/>
            <person name="Yang H.P."/>
            <person name="Yang S.P."/>
            <person name="Yorke J.A."/>
            <person name="Yoshida K."/>
            <person name="Zdobnov E."/>
            <person name="Zhang P."/>
            <person name="Zhang Y."/>
            <person name="Zimin A.V."/>
            <person name="Baldwin J."/>
            <person name="Abdouelleil A."/>
            <person name="Abdulkadir J."/>
            <person name="Abebe A."/>
            <person name="Abera B."/>
            <person name="Abreu J."/>
            <person name="Acer S.C."/>
            <person name="Aftuck L."/>
            <person name="Alexander A."/>
            <person name="An P."/>
            <person name="Anderson E."/>
            <person name="Anderson S."/>
            <person name="Arachi H."/>
            <person name="Azer M."/>
            <person name="Bachantsang P."/>
            <person name="Barry A."/>
            <person name="Bayul T."/>
            <person name="Berlin A."/>
            <person name="Bessette D."/>
            <person name="Bloom T."/>
            <person name="Blye J."/>
            <person name="Boguslavskiy L."/>
            <person name="Bonnet C."/>
            <person name="Boukhgalter B."/>
            <person name="Bourzgui I."/>
            <person name="Brown A."/>
            <person name="Cahill P."/>
            <person name="Channer S."/>
            <person name="Cheshatsang Y."/>
            <person name="Chuda L."/>
            <person name="Citroen M."/>
            <person name="Collymore A."/>
            <person name="Cooke P."/>
            <person name="Costello M."/>
            <person name="D'Aco K."/>
            <person name="Daza R."/>
            <person name="De Haan G."/>
            <person name="DeGray S."/>
            <person name="DeMaso C."/>
            <person name="Dhargay N."/>
            <person name="Dooley K."/>
            <person name="Dooley E."/>
            <person name="Doricent M."/>
            <person name="Dorje P."/>
            <person name="Dorjee K."/>
            <person name="Dupes A."/>
            <person name="Elong R."/>
            <person name="Falk J."/>
            <person name="Farina A."/>
            <person name="Faro S."/>
            <person name="Ferguson D."/>
            <person name="Fisher S."/>
            <person name="Foley C.D."/>
            <person name="Franke A."/>
            <person name="Friedrich D."/>
            <person name="Gadbois L."/>
            <person name="Gearin G."/>
            <person name="Gearin C.R."/>
            <person name="Giannoukos G."/>
            <person name="Goode T."/>
            <person name="Graham J."/>
            <person name="Grandbois E."/>
            <person name="Grewal S."/>
            <person name="Gyaltsen K."/>
            <person name="Hafez N."/>
            <person name="Hagos B."/>
            <person name="Hall J."/>
            <person name="Henson C."/>
            <person name="Hollinger A."/>
            <person name="Honan T."/>
            <person name="Huard M.D."/>
            <person name="Hughes L."/>
            <person name="Hurhula B."/>
            <person name="Husby M.E."/>
            <person name="Kamat A."/>
            <person name="Kanga B."/>
            <person name="Kashin S."/>
            <person name="Khazanovich D."/>
            <person name="Kisner P."/>
            <person name="Lance K."/>
            <person name="Lara M."/>
            <person name="Lee W."/>
            <person name="Lennon N."/>
            <person name="Letendre F."/>
            <person name="LeVine R."/>
            <person name="Lipovsky A."/>
            <person name="Liu X."/>
            <person name="Liu J."/>
            <person name="Liu S."/>
            <person name="Lokyitsang T."/>
            <person name="Lokyitsang Y."/>
            <person name="Lubonja R."/>
            <person name="Lui A."/>
            <person name="MacDonald P."/>
            <person name="Magnisalis V."/>
            <person name="Maru K."/>
            <person name="Matthews C."/>
            <person name="McCusker W."/>
            <person name="McDonough S."/>
            <person name="Mehta T."/>
            <person name="Meldrim J."/>
            <person name="Meneus L."/>
            <person name="Mihai O."/>
            <person name="Mihalev A."/>
            <person name="Mihova T."/>
            <person name="Mittelman R."/>
            <person name="Mlenga V."/>
            <person name="Montmayeur A."/>
            <person name="Mulrain L."/>
            <person name="Navidi A."/>
            <person name="Naylor J."/>
            <person name="Negash T."/>
            <person name="Nguyen T."/>
            <person name="Nguyen N."/>
            <person name="Nicol R."/>
            <person name="Norbu C."/>
            <person name="Norbu N."/>
            <person name="Novod N."/>
            <person name="O'Neill B."/>
            <person name="Osman S."/>
            <person name="Markiewicz E."/>
            <person name="Oyono O.L."/>
            <person name="Patti C."/>
            <person name="Phunkhang P."/>
            <person name="Pierre F."/>
            <person name="Priest M."/>
            <person name="Raghuraman S."/>
            <person name="Rege F."/>
            <person name="Reyes R."/>
            <person name="Rise C."/>
            <person name="Rogov P."/>
            <person name="Ross K."/>
            <person name="Ryan E."/>
            <person name="Settipalli S."/>
            <person name="Shea T."/>
            <person name="Sherpa N."/>
            <person name="Shi L."/>
            <person name="Shih D."/>
            <person name="Sparrow T."/>
            <person name="Spaulding J."/>
            <person name="Stalker J."/>
            <person name="Stange-Thomann N."/>
            <person name="Stavropoulos S."/>
            <person name="Stone C."/>
            <person name="Strader C."/>
            <person name="Tesfaye S."/>
            <person name="Thomson T."/>
            <person name="Thoulutsang Y."/>
            <person name="Thoulutsang D."/>
            <person name="Topham K."/>
            <person name="Topping I."/>
            <person name="Tsamla T."/>
            <person name="Vassiliev H."/>
            <person name="Vo A."/>
            <person name="Wangchuk T."/>
            <person name="Wangdi T."/>
            <person name="Weiand M."/>
            <person name="Wilkinson J."/>
            <person name="Wilson A."/>
            <person name="Yadav S."/>
            <person name="Young G."/>
            <person name="Yu Q."/>
            <person name="Zembek L."/>
            <person name="Zhong D."/>
            <person name="Zimmer A."/>
            <person name="Zwirko Z."/>
            <person name="Jaffe D.B."/>
            <person name="Alvarez P."/>
            <person name="Brockman W."/>
            <person name="Butler J."/>
            <person name="Chin C."/>
            <person name="Gnerre S."/>
            <person name="Grabherr M."/>
            <person name="Kleber M."/>
            <person name="Mauceli E."/>
            <person name="MacCallum I."/>
        </authorList>
    </citation>
    <scope>NUCLEOTIDE SEQUENCE [LARGE SCALE GENOMIC DNA]</scope>
    <source>
        <strain evidence="5">Tucson 15287-2541.00</strain>
    </source>
</reference>
<feature type="binding site" evidence="1">
    <location>
        <position position="149"/>
    </location>
    <ligand>
        <name>Zn(2+)</name>
        <dbReference type="ChEBI" id="CHEBI:29105"/>
        <note>catalytic</note>
    </ligand>
</feature>
<evidence type="ECO:0000256" key="1">
    <source>
        <dbReference type="PROSITE-ProRule" id="PRU01211"/>
    </source>
</evidence>
<dbReference type="Gene3D" id="3.40.390.10">
    <property type="entry name" value="Collagenase (Catalytic Domain)"/>
    <property type="match status" value="1"/>
</dbReference>
<dbReference type="SMART" id="SM00235">
    <property type="entry name" value="ZnMc"/>
    <property type="match status" value="1"/>
</dbReference>
<protein>
    <recommendedName>
        <fullName evidence="2">Metalloendopeptidase</fullName>
        <ecNumber evidence="2">3.4.24.-</ecNumber>
    </recommendedName>
</protein>
<feature type="active site" evidence="1">
    <location>
        <position position="146"/>
    </location>
</feature>
<dbReference type="KEGG" id="dgr:6567175"/>
<keyword evidence="2" id="KW-0732">Signal</keyword>
<dbReference type="OMA" id="SYVGHRN"/>
<dbReference type="GO" id="GO:0004222">
    <property type="term" value="F:metalloendopeptidase activity"/>
    <property type="evidence" value="ECO:0007669"/>
    <property type="project" value="UniProtKB-UniRule"/>
</dbReference>
<dbReference type="PROSITE" id="PS51864">
    <property type="entry name" value="ASTACIN"/>
    <property type="match status" value="1"/>
</dbReference>
<dbReference type="InterPro" id="IPR001506">
    <property type="entry name" value="Peptidase_M12A"/>
</dbReference>
<dbReference type="PRINTS" id="PR00480">
    <property type="entry name" value="ASTACIN"/>
</dbReference>
<comment type="caution">
    <text evidence="1">Lacks conserved residue(s) required for the propagation of feature annotation.</text>
</comment>
<keyword evidence="1 2" id="KW-0482">Metalloprotease</keyword>
<keyword evidence="5" id="KW-1185">Reference proteome</keyword>
<dbReference type="SUPFAM" id="SSF55486">
    <property type="entry name" value="Metalloproteases ('zincins'), catalytic domain"/>
    <property type="match status" value="1"/>
</dbReference>
<dbReference type="Proteomes" id="UP000001070">
    <property type="component" value="Unassembled WGS sequence"/>
</dbReference>
<feature type="binding site" evidence="1">
    <location>
        <position position="155"/>
    </location>
    <ligand>
        <name>Zn(2+)</name>
        <dbReference type="ChEBI" id="CHEBI:29105"/>
        <note>catalytic</note>
    </ligand>
</feature>
<dbReference type="eggNOG" id="KOG3714">
    <property type="taxonomic scope" value="Eukaryota"/>
</dbReference>
<proteinExistence type="predicted"/>
<name>B4JQV4_DROGR</name>
<dbReference type="InterPro" id="IPR024079">
    <property type="entry name" value="MetalloPept_cat_dom_sf"/>
</dbReference>
<evidence type="ECO:0000313" key="4">
    <source>
        <dbReference type="EMBL" id="EDV99284.1"/>
    </source>
</evidence>
<comment type="cofactor">
    <cofactor evidence="1 2">
        <name>Zn(2+)</name>
        <dbReference type="ChEBI" id="CHEBI:29105"/>
    </cofactor>
    <text evidence="1 2">Binds 1 zinc ion per subunit.</text>
</comment>
<dbReference type="PANTHER" id="PTHR10127">
    <property type="entry name" value="DISCOIDIN, CUB, EGF, LAMININ , AND ZINC METALLOPROTEASE DOMAIN CONTAINING"/>
    <property type="match status" value="1"/>
</dbReference>
<gene>
    <name evidence="4" type="primary">Dgri\GH13110</name>
    <name evidence="4" type="ORF">Dgri_GH13110</name>
</gene>
<dbReference type="InterPro" id="IPR006026">
    <property type="entry name" value="Peptidase_Metallo"/>
</dbReference>
<evidence type="ECO:0000259" key="3">
    <source>
        <dbReference type="PROSITE" id="PS51864"/>
    </source>
</evidence>
<dbReference type="GO" id="GO:0006508">
    <property type="term" value="P:proteolysis"/>
    <property type="evidence" value="ECO:0007669"/>
    <property type="project" value="UniProtKB-KW"/>
</dbReference>
<dbReference type="HOGENOM" id="CLU_017286_2_3_1"/>
<dbReference type="MEROPS" id="M12.A09"/>
<dbReference type="EMBL" id="CH916372">
    <property type="protein sequence ID" value="EDV99284.1"/>
    <property type="molecule type" value="Genomic_DNA"/>
</dbReference>
<accession>B4JQV4</accession>
<dbReference type="InterPro" id="IPR034035">
    <property type="entry name" value="Astacin-like_dom"/>
</dbReference>
<organism evidence="5">
    <name type="scientific">Drosophila grimshawi</name>
    <name type="common">Hawaiian fruit fly</name>
    <name type="synonym">Idiomyia grimshawi</name>
    <dbReference type="NCBI Taxonomy" id="7222"/>
    <lineage>
        <taxon>Eukaryota</taxon>
        <taxon>Metazoa</taxon>
        <taxon>Ecdysozoa</taxon>
        <taxon>Arthropoda</taxon>
        <taxon>Hexapoda</taxon>
        <taxon>Insecta</taxon>
        <taxon>Pterygota</taxon>
        <taxon>Neoptera</taxon>
        <taxon>Endopterygota</taxon>
        <taxon>Diptera</taxon>
        <taxon>Brachycera</taxon>
        <taxon>Muscomorpha</taxon>
        <taxon>Ephydroidea</taxon>
        <taxon>Drosophilidae</taxon>
        <taxon>Drosophila</taxon>
        <taxon>Hawaiian Drosophila</taxon>
    </lineage>
</organism>
<feature type="chain" id="PRO_5005123162" description="Metalloendopeptidase" evidence="2">
    <location>
        <begin position="20"/>
        <end position="252"/>
    </location>
</feature>
<dbReference type="STRING" id="7222.B4JQV4"/>
<sequence length="252" mass="29195">MRALPIILFVLVSSKSCLAAPAVRVETDPELTAGYTQGDMILENQERNGMINESYRWPNRVVYYFINRDIDQQHRDHILRGIRILEANSCLIFKEASSDLPYYINVTSEAGGCFSYVGHRNRVQQLNLENYDLDKGCFRLGTIVHEFLHALGFYHQQSTWNRDDYVRIVMENIQEGTEHNFDKYDKETVDNYGQEYDYGSVMHYQPTAFSKNGQMTIVPLEEGADEIMGQRLQMSGPDIEKLNVMYKCPRHA</sequence>
<feature type="signal peptide" evidence="2">
    <location>
        <begin position="1"/>
        <end position="19"/>
    </location>
</feature>
<keyword evidence="1 2" id="KW-0378">Hydrolase</keyword>
<dbReference type="OrthoDB" id="291007at2759"/>
<keyword evidence="1 2" id="KW-0645">Protease</keyword>
<dbReference type="GO" id="GO:0008270">
    <property type="term" value="F:zinc ion binding"/>
    <property type="evidence" value="ECO:0007669"/>
    <property type="project" value="UniProtKB-UniRule"/>
</dbReference>
<dbReference type="FunFam" id="3.40.390.10:FF:000037">
    <property type="entry name" value="Metalloendopeptidase"/>
    <property type="match status" value="1"/>
</dbReference>
<dbReference type="Pfam" id="PF01400">
    <property type="entry name" value="Astacin"/>
    <property type="match status" value="1"/>
</dbReference>
<dbReference type="InParanoid" id="B4JQV4"/>
<dbReference type="CDD" id="cd04280">
    <property type="entry name" value="ZnMc_astacin_like"/>
    <property type="match status" value="1"/>
</dbReference>
<dbReference type="SMR" id="B4JQV4"/>